<protein>
    <submittedName>
        <fullName evidence="1">Uncharacterized protein</fullName>
    </submittedName>
</protein>
<evidence type="ECO:0000313" key="1">
    <source>
        <dbReference type="EMBL" id="SOC17285.1"/>
    </source>
</evidence>
<accession>A0A285TC93</accession>
<dbReference type="Proteomes" id="UP000219111">
    <property type="component" value="Unassembled WGS sequence"/>
</dbReference>
<dbReference type="AlphaFoldDB" id="A0A285TC93"/>
<gene>
    <name evidence="1" type="ORF">SAMN05877831_11581</name>
</gene>
<name>A0A285TC93_9RHOB</name>
<dbReference type="EMBL" id="OBMT01000015">
    <property type="protein sequence ID" value="SOC17285.1"/>
    <property type="molecule type" value="Genomic_DNA"/>
</dbReference>
<reference evidence="2" key="1">
    <citation type="submission" date="2017-08" db="EMBL/GenBank/DDBJ databases">
        <authorList>
            <person name="Varghese N."/>
            <person name="Submissions S."/>
        </authorList>
    </citation>
    <scope>NUCLEOTIDE SEQUENCE [LARGE SCALE GENOMIC DNA]</scope>
    <source>
        <strain evidence="2">JA276</strain>
    </source>
</reference>
<organism evidence="1 2">
    <name type="scientific">Rhodobacter maris</name>
    <dbReference type="NCBI Taxonomy" id="446682"/>
    <lineage>
        <taxon>Bacteria</taxon>
        <taxon>Pseudomonadati</taxon>
        <taxon>Pseudomonadota</taxon>
        <taxon>Alphaproteobacteria</taxon>
        <taxon>Rhodobacterales</taxon>
        <taxon>Rhodobacter group</taxon>
        <taxon>Rhodobacter</taxon>
    </lineage>
</organism>
<proteinExistence type="predicted"/>
<sequence length="80" mass="8633">MASRLCIGFQRHRPRQPVAKLGTVLAEIAAAGLRPEPKPLVKIGSSTAMAFFDGARHLRHALVEMQSKQVLISGLCDLAV</sequence>
<evidence type="ECO:0000313" key="2">
    <source>
        <dbReference type="Proteomes" id="UP000219111"/>
    </source>
</evidence>
<keyword evidence="2" id="KW-1185">Reference proteome</keyword>